<feature type="compositionally biased region" description="Basic and acidic residues" evidence="1">
    <location>
        <begin position="364"/>
        <end position="380"/>
    </location>
</feature>
<keyword evidence="4" id="KW-1185">Reference proteome</keyword>
<feature type="region of interest" description="Disordered" evidence="1">
    <location>
        <begin position="1"/>
        <end position="24"/>
    </location>
</feature>
<evidence type="ECO:0000259" key="2">
    <source>
        <dbReference type="Pfam" id="PF02120"/>
    </source>
</evidence>
<sequence>MNGLTAMSTAQVSQPVHGNSTKNATTNEQGLFAHLLTDVLSGQATKGEEETSTDLSMISELLFSEGEKGSLDDLLANPEVQELWNLLPEQWQQDFKNILQNNDAEDISIWSAEKQALLMLFGLMRQDLSKGLKEAGMSEAATSPQRTNGHTLNQLVFHLEKQSKKEADPLTKVVTMLRNLFPAAQIPAALSSIESVFKQLTTLVEQKGSHSLEGSATNQVKQTITFPEPRPTLGLNTNGTEFGQVMHRAEQAVIHLGENLPKEVQQQQFLKRFQQLIKGSLTLSKDGVQTMSIKLFPENLGRVDVQLTQMNGVITAKFLTSQSSTKELIEGQIAQLRQALIQQNIQVDRIEVTQQYLEQEADAESERQERKNYDSEKSQSNDEDDFQELLDEFNEQI</sequence>
<feature type="compositionally biased region" description="Acidic residues" evidence="1">
    <location>
        <begin position="381"/>
        <end position="397"/>
    </location>
</feature>
<dbReference type="Gene3D" id="3.30.750.140">
    <property type="match status" value="1"/>
</dbReference>
<dbReference type="EMBL" id="JAGKSQ010000005">
    <property type="protein sequence ID" value="MBP3952034.1"/>
    <property type="molecule type" value="Genomic_DNA"/>
</dbReference>
<dbReference type="InterPro" id="IPR038610">
    <property type="entry name" value="FliK-like_C_sf"/>
</dbReference>
<keyword evidence="3" id="KW-0969">Cilium</keyword>
<organism evidence="3 4">
    <name type="scientific">Halalkalibacter suaedae</name>
    <dbReference type="NCBI Taxonomy" id="2822140"/>
    <lineage>
        <taxon>Bacteria</taxon>
        <taxon>Bacillati</taxon>
        <taxon>Bacillota</taxon>
        <taxon>Bacilli</taxon>
        <taxon>Bacillales</taxon>
        <taxon>Bacillaceae</taxon>
        <taxon>Halalkalibacter</taxon>
    </lineage>
</organism>
<dbReference type="InterPro" id="IPR021136">
    <property type="entry name" value="Flagellar_hook_control-like_C"/>
</dbReference>
<feature type="region of interest" description="Disordered" evidence="1">
    <location>
        <begin position="358"/>
        <end position="397"/>
    </location>
</feature>
<evidence type="ECO:0000313" key="4">
    <source>
        <dbReference type="Proteomes" id="UP000678228"/>
    </source>
</evidence>
<dbReference type="Proteomes" id="UP000678228">
    <property type="component" value="Unassembled WGS sequence"/>
</dbReference>
<evidence type="ECO:0000313" key="3">
    <source>
        <dbReference type="EMBL" id="MBP3952034.1"/>
    </source>
</evidence>
<gene>
    <name evidence="3" type="ORF">J7W16_12915</name>
</gene>
<evidence type="ECO:0000256" key="1">
    <source>
        <dbReference type="SAM" id="MobiDB-lite"/>
    </source>
</evidence>
<protein>
    <submittedName>
        <fullName evidence="3">Flagellar hook-length control protein FliK</fullName>
    </submittedName>
</protein>
<accession>A0A941ATJ9</accession>
<comment type="caution">
    <text evidence="3">The sequence shown here is derived from an EMBL/GenBank/DDBJ whole genome shotgun (WGS) entry which is preliminary data.</text>
</comment>
<dbReference type="RefSeq" id="WP_210597736.1">
    <property type="nucleotide sequence ID" value="NZ_JAGKSQ010000005.1"/>
</dbReference>
<keyword evidence="3" id="KW-0966">Cell projection</keyword>
<feature type="domain" description="Flagellar hook-length control protein-like C-terminal" evidence="2">
    <location>
        <begin position="283"/>
        <end position="355"/>
    </location>
</feature>
<name>A0A941ATJ9_9BACI</name>
<proteinExistence type="predicted"/>
<dbReference type="AlphaFoldDB" id="A0A941ATJ9"/>
<reference evidence="3" key="1">
    <citation type="submission" date="2021-03" db="EMBL/GenBank/DDBJ databases">
        <title>Bacillus suaedae sp. nov., isolated from Suaeda aralocaspica.</title>
        <authorList>
            <person name="Lei R.F.R."/>
        </authorList>
    </citation>
    <scope>NUCLEOTIDE SEQUENCE</scope>
    <source>
        <strain evidence="3">YZJH907-2</strain>
    </source>
</reference>
<dbReference type="CDD" id="cd17470">
    <property type="entry name" value="T3SS_Flik_C"/>
    <property type="match status" value="1"/>
</dbReference>
<keyword evidence="3" id="KW-0282">Flagellum</keyword>
<dbReference type="Pfam" id="PF02120">
    <property type="entry name" value="Flg_hook"/>
    <property type="match status" value="1"/>
</dbReference>